<gene>
    <name evidence="1" type="ORF">IE53DRAFT_126061</name>
</gene>
<evidence type="ECO:0000313" key="2">
    <source>
        <dbReference type="Proteomes" id="UP000245626"/>
    </source>
</evidence>
<keyword evidence="2" id="KW-1185">Reference proteome</keyword>
<dbReference type="EMBL" id="KZ820002">
    <property type="protein sequence ID" value="PWN49823.1"/>
    <property type="molecule type" value="Genomic_DNA"/>
</dbReference>
<protein>
    <submittedName>
        <fullName evidence="1">Uncharacterized protein</fullName>
    </submittedName>
</protein>
<reference evidence="1 2" key="1">
    <citation type="journal article" date="2018" name="Mol. Biol. Evol.">
        <title>Broad Genomic Sampling Reveals a Smut Pathogenic Ancestry of the Fungal Clade Ustilaginomycotina.</title>
        <authorList>
            <person name="Kijpornyongpan T."/>
            <person name="Mondo S.J."/>
            <person name="Barry K."/>
            <person name="Sandor L."/>
            <person name="Lee J."/>
            <person name="Lipzen A."/>
            <person name="Pangilinan J."/>
            <person name="LaButti K."/>
            <person name="Hainaut M."/>
            <person name="Henrissat B."/>
            <person name="Grigoriev I.V."/>
            <person name="Spatafora J.W."/>
            <person name="Aime M.C."/>
        </authorList>
    </citation>
    <scope>NUCLEOTIDE SEQUENCE [LARGE SCALE GENOMIC DNA]</scope>
    <source>
        <strain evidence="1 2">SA 807</strain>
    </source>
</reference>
<evidence type="ECO:0000313" key="1">
    <source>
        <dbReference type="EMBL" id="PWN49823.1"/>
    </source>
</evidence>
<accession>A0ACD0NVD5</accession>
<sequence>MHLCVRSVHTRERTNSLSVFAPDVFCARSSNQLGFGKKGGYVGELQRIRNQDVVVRQTTIERKNRDLRRKMQGLGALGWKEG</sequence>
<organism evidence="1 2">
    <name type="scientific">Violaceomyces palustris</name>
    <dbReference type="NCBI Taxonomy" id="1673888"/>
    <lineage>
        <taxon>Eukaryota</taxon>
        <taxon>Fungi</taxon>
        <taxon>Dikarya</taxon>
        <taxon>Basidiomycota</taxon>
        <taxon>Ustilaginomycotina</taxon>
        <taxon>Ustilaginomycetes</taxon>
        <taxon>Violaceomycetales</taxon>
        <taxon>Violaceomycetaceae</taxon>
        <taxon>Violaceomyces</taxon>
    </lineage>
</organism>
<name>A0ACD0NVD5_9BASI</name>
<dbReference type="Proteomes" id="UP000245626">
    <property type="component" value="Unassembled WGS sequence"/>
</dbReference>
<proteinExistence type="predicted"/>